<dbReference type="InParanoid" id="A0A2T3BC92"/>
<evidence type="ECO:0000256" key="1">
    <source>
        <dbReference type="ARBA" id="ARBA00023242"/>
    </source>
</evidence>
<dbReference type="Pfam" id="PF00172">
    <property type="entry name" value="Zn_clus"/>
    <property type="match status" value="1"/>
</dbReference>
<dbReference type="InterPro" id="IPR021858">
    <property type="entry name" value="Fun_TF"/>
</dbReference>
<dbReference type="GeneID" id="36575434"/>
<organism evidence="3 4">
    <name type="scientific">Amorphotheca resinae ATCC 22711</name>
    <dbReference type="NCBI Taxonomy" id="857342"/>
    <lineage>
        <taxon>Eukaryota</taxon>
        <taxon>Fungi</taxon>
        <taxon>Dikarya</taxon>
        <taxon>Ascomycota</taxon>
        <taxon>Pezizomycotina</taxon>
        <taxon>Leotiomycetes</taxon>
        <taxon>Helotiales</taxon>
        <taxon>Amorphothecaceae</taxon>
        <taxon>Amorphotheca</taxon>
    </lineage>
</organism>
<dbReference type="GO" id="GO:0008270">
    <property type="term" value="F:zinc ion binding"/>
    <property type="evidence" value="ECO:0007669"/>
    <property type="project" value="InterPro"/>
</dbReference>
<name>A0A2T3BC92_AMORE</name>
<proteinExistence type="predicted"/>
<dbReference type="GO" id="GO:0000981">
    <property type="term" value="F:DNA-binding transcription factor activity, RNA polymerase II-specific"/>
    <property type="evidence" value="ECO:0007669"/>
    <property type="project" value="InterPro"/>
</dbReference>
<reference evidence="3 4" key="1">
    <citation type="journal article" date="2018" name="New Phytol.">
        <title>Comparative genomics and transcriptomics depict ericoid mycorrhizal fungi as versatile saprotrophs and plant mutualists.</title>
        <authorList>
            <person name="Martino E."/>
            <person name="Morin E."/>
            <person name="Grelet G.A."/>
            <person name="Kuo A."/>
            <person name="Kohler A."/>
            <person name="Daghino S."/>
            <person name="Barry K.W."/>
            <person name="Cichocki N."/>
            <person name="Clum A."/>
            <person name="Dockter R.B."/>
            <person name="Hainaut M."/>
            <person name="Kuo R.C."/>
            <person name="LaButti K."/>
            <person name="Lindahl B.D."/>
            <person name="Lindquist E.A."/>
            <person name="Lipzen A."/>
            <person name="Khouja H.R."/>
            <person name="Magnuson J."/>
            <person name="Murat C."/>
            <person name="Ohm R.A."/>
            <person name="Singer S.W."/>
            <person name="Spatafora J.W."/>
            <person name="Wang M."/>
            <person name="Veneault-Fourrey C."/>
            <person name="Henrissat B."/>
            <person name="Grigoriev I.V."/>
            <person name="Martin F.M."/>
            <person name="Perotto S."/>
        </authorList>
    </citation>
    <scope>NUCLEOTIDE SEQUENCE [LARGE SCALE GENOMIC DNA]</scope>
    <source>
        <strain evidence="3 4">ATCC 22711</strain>
    </source>
</reference>
<dbReference type="InterPro" id="IPR036864">
    <property type="entry name" value="Zn2-C6_fun-type_DNA-bd_sf"/>
</dbReference>
<dbReference type="Proteomes" id="UP000241818">
    <property type="component" value="Unassembled WGS sequence"/>
</dbReference>
<keyword evidence="4" id="KW-1185">Reference proteome</keyword>
<evidence type="ECO:0000313" key="3">
    <source>
        <dbReference type="EMBL" id="PSS25908.1"/>
    </source>
</evidence>
<dbReference type="Gene3D" id="4.10.240.10">
    <property type="entry name" value="Zn(2)-C6 fungal-type DNA-binding domain"/>
    <property type="match status" value="1"/>
</dbReference>
<dbReference type="OrthoDB" id="5429770at2759"/>
<dbReference type="Pfam" id="PF11951">
    <property type="entry name" value="Fungal_trans_2"/>
    <property type="match status" value="1"/>
</dbReference>
<protein>
    <recommendedName>
        <fullName evidence="2">Zn(2)-C6 fungal-type domain-containing protein</fullName>
    </recommendedName>
</protein>
<dbReference type="SUPFAM" id="SSF57701">
    <property type="entry name" value="Zn2/Cys6 DNA-binding domain"/>
    <property type="match status" value="1"/>
</dbReference>
<dbReference type="InterPro" id="IPR053175">
    <property type="entry name" value="DHMBA_Reg_Transcription_Factor"/>
</dbReference>
<dbReference type="CDD" id="cd00067">
    <property type="entry name" value="GAL4"/>
    <property type="match status" value="1"/>
</dbReference>
<keyword evidence="1" id="KW-0539">Nucleus</keyword>
<evidence type="ECO:0000259" key="2">
    <source>
        <dbReference type="PROSITE" id="PS50048"/>
    </source>
</evidence>
<dbReference type="EMBL" id="KZ679007">
    <property type="protein sequence ID" value="PSS25908.1"/>
    <property type="molecule type" value="Genomic_DNA"/>
</dbReference>
<sequence length="528" mass="59134">MVYCGKPSKGCQACREKKTRCDRAVPSCGQCIRKRRVCPGYRNELDLMFRIQNEDVIGKARAKANAKPKEKGLASSSVTAGDEVDETTVEKAVLEFSRHIENPGYWALSLIPPSRMASDIDDRARCFFKANAGNWGRNFDLVETLVSQTHGDEHLLASLTAAGLASLSNSVNSPQLMIQARRRYVSALRLTNAALRSPTEAKKDSTLFAVMILGIFETVAGSNEQSLLAWTEHMNGAAALLKLRGVSQLSTEAGQRIFYQVTSNLMITCIQRIIPMPAHVIEIRKQAEKVMDTSHPAWVLSSIIIDFTVFRAAVHDRRIVGTRAVIDGALALDQRFIDIFSNVPPEWRYVVKHTDEMPHLVWNKTYHVYSYAWVVQLWNGMRTCRILLHQIIRRHLSNDAVAPVPEFTYEEAVAQMASSVSITLQLQQDILSSISHQSIAFQNPNDPSSTLSGSRNSFIIHPLYLIGALDLSTEEIKDWVVARLRLLHDSAGIRQAGVLAAYLSRRQEFWDQALALRTLRRAPEQVRG</sequence>
<dbReference type="InterPro" id="IPR001138">
    <property type="entry name" value="Zn2Cys6_DnaBD"/>
</dbReference>
<feature type="domain" description="Zn(2)-C6 fungal-type" evidence="2">
    <location>
        <begin position="10"/>
        <end position="38"/>
    </location>
</feature>
<evidence type="ECO:0000313" key="4">
    <source>
        <dbReference type="Proteomes" id="UP000241818"/>
    </source>
</evidence>
<dbReference type="PANTHER" id="PTHR38791">
    <property type="entry name" value="ZN(II)2CYS6 TRANSCRIPTION FACTOR (EUROFUNG)-RELATED-RELATED"/>
    <property type="match status" value="1"/>
</dbReference>
<dbReference type="PROSITE" id="PS50048">
    <property type="entry name" value="ZN2_CY6_FUNGAL_2"/>
    <property type="match status" value="1"/>
</dbReference>
<dbReference type="RefSeq" id="XP_024724507.1">
    <property type="nucleotide sequence ID" value="XM_024867353.1"/>
</dbReference>
<dbReference type="STRING" id="857342.A0A2T3BC92"/>
<dbReference type="AlphaFoldDB" id="A0A2T3BC92"/>
<dbReference type="SMART" id="SM00066">
    <property type="entry name" value="GAL4"/>
    <property type="match status" value="1"/>
</dbReference>
<gene>
    <name evidence="3" type="ORF">M430DRAFT_39932</name>
</gene>
<accession>A0A2T3BC92</accession>
<dbReference type="PROSITE" id="PS00463">
    <property type="entry name" value="ZN2_CY6_FUNGAL_1"/>
    <property type="match status" value="1"/>
</dbReference>
<dbReference type="PANTHER" id="PTHR38791:SF5">
    <property type="entry name" value="TRANSCRIPTION FACTOR DBAG-RELATED"/>
    <property type="match status" value="1"/>
</dbReference>